<evidence type="ECO:0000259" key="1">
    <source>
        <dbReference type="PROSITE" id="PS51707"/>
    </source>
</evidence>
<dbReference type="PANTHER" id="PTHR40114:SF1">
    <property type="entry name" value="SLR0698 PROTEIN"/>
    <property type="match status" value="1"/>
</dbReference>
<dbReference type="SUPFAM" id="SSF55154">
    <property type="entry name" value="CYTH-like phosphatases"/>
    <property type="match status" value="1"/>
</dbReference>
<dbReference type="InterPro" id="IPR012042">
    <property type="entry name" value="NeuTTM/CthTTM-like"/>
</dbReference>
<proteinExistence type="predicted"/>
<feature type="domain" description="CYTH" evidence="1">
    <location>
        <begin position="2"/>
        <end position="164"/>
    </location>
</feature>
<accession>A0ABU6PW84</accession>
<protein>
    <submittedName>
        <fullName evidence="2">CYTH domain-containing protein</fullName>
    </submittedName>
</protein>
<evidence type="ECO:0000313" key="2">
    <source>
        <dbReference type="EMBL" id="MED5019141.1"/>
    </source>
</evidence>
<dbReference type="PANTHER" id="PTHR40114">
    <property type="entry name" value="SLR0698 PROTEIN"/>
    <property type="match status" value="1"/>
</dbReference>
<dbReference type="Proteomes" id="UP001343257">
    <property type="component" value="Unassembled WGS sequence"/>
</dbReference>
<evidence type="ECO:0000313" key="3">
    <source>
        <dbReference type="Proteomes" id="UP001343257"/>
    </source>
</evidence>
<gene>
    <name evidence="2" type="ORF">P9847_17665</name>
</gene>
<keyword evidence="3" id="KW-1185">Reference proteome</keyword>
<dbReference type="InterPro" id="IPR023577">
    <property type="entry name" value="CYTH_domain"/>
</dbReference>
<reference evidence="2 3" key="1">
    <citation type="submission" date="2023-03" db="EMBL/GenBank/DDBJ databases">
        <title>Bacillus Genome Sequencing.</title>
        <authorList>
            <person name="Dunlap C."/>
        </authorList>
    </citation>
    <scope>NUCLEOTIDE SEQUENCE [LARGE SCALE GENOMIC DNA]</scope>
    <source>
        <strain evidence="2 3">NRS-52</strain>
    </source>
</reference>
<dbReference type="InterPro" id="IPR033469">
    <property type="entry name" value="CYTH-like_dom_sf"/>
</dbReference>
<sequence length="167" mass="19423">MGLEIERKFLLPAYPASLIEAQEVQIEKEQMIEQTYLAIAGDQELRVRKIKDLAQGLTEYTHTFKRGHGIAREEVEYGISAELYEQMIQTHQAIPLIKKRTTARFGDTRIEIDDYEQISLLVLEVEFATVEEAESFDPPEWFGRDISSAKEYSNKKVWKELQQQKRG</sequence>
<dbReference type="PIRSF" id="PIRSF016487">
    <property type="entry name" value="CYTH_UCP016487"/>
    <property type="match status" value="1"/>
</dbReference>
<dbReference type="RefSeq" id="WP_328279919.1">
    <property type="nucleotide sequence ID" value="NZ_JARTLD010000045.1"/>
</dbReference>
<comment type="caution">
    <text evidence="2">The sequence shown here is derived from an EMBL/GenBank/DDBJ whole genome shotgun (WGS) entry which is preliminary data.</text>
</comment>
<dbReference type="PROSITE" id="PS51707">
    <property type="entry name" value="CYTH"/>
    <property type="match status" value="1"/>
</dbReference>
<organism evidence="2 3">
    <name type="scientific">Paenibacillus chibensis</name>
    <dbReference type="NCBI Taxonomy" id="59846"/>
    <lineage>
        <taxon>Bacteria</taxon>
        <taxon>Bacillati</taxon>
        <taxon>Bacillota</taxon>
        <taxon>Bacilli</taxon>
        <taxon>Bacillales</taxon>
        <taxon>Paenibacillaceae</taxon>
        <taxon>Paenibacillus</taxon>
    </lineage>
</organism>
<dbReference type="Gene3D" id="2.40.320.10">
    <property type="entry name" value="Hypothetical Protein Pfu-838710-001"/>
    <property type="match status" value="1"/>
</dbReference>
<dbReference type="Pfam" id="PF01928">
    <property type="entry name" value="CYTH"/>
    <property type="match status" value="1"/>
</dbReference>
<dbReference type="EMBL" id="JARTLD010000045">
    <property type="protein sequence ID" value="MED5019141.1"/>
    <property type="molecule type" value="Genomic_DNA"/>
</dbReference>
<name>A0ABU6PW84_9BACL</name>